<evidence type="ECO:0000313" key="19">
    <source>
        <dbReference type="EMBL" id="MEF2254618.1"/>
    </source>
</evidence>
<comment type="catalytic activity">
    <reaction evidence="13">
        <text>a quinol + 2 Fe(III)-[cytochrome c](out) = a quinone + 2 Fe(II)-[cytochrome c](out) + 2 H(+)(out)</text>
        <dbReference type="Rhea" id="RHEA:11484"/>
        <dbReference type="Rhea" id="RHEA-COMP:10350"/>
        <dbReference type="Rhea" id="RHEA-COMP:14399"/>
        <dbReference type="ChEBI" id="CHEBI:15378"/>
        <dbReference type="ChEBI" id="CHEBI:24646"/>
        <dbReference type="ChEBI" id="CHEBI:29033"/>
        <dbReference type="ChEBI" id="CHEBI:29034"/>
        <dbReference type="ChEBI" id="CHEBI:132124"/>
        <dbReference type="EC" id="7.1.1.8"/>
    </reaction>
</comment>
<organism evidence="19 20">
    <name type="scientific">Microbacterium schleiferi</name>
    <dbReference type="NCBI Taxonomy" id="69362"/>
    <lineage>
        <taxon>Bacteria</taxon>
        <taxon>Bacillati</taxon>
        <taxon>Actinomycetota</taxon>
        <taxon>Actinomycetes</taxon>
        <taxon>Micrococcales</taxon>
        <taxon>Microbacteriaceae</taxon>
        <taxon>Microbacterium</taxon>
    </lineage>
</organism>
<feature type="transmembrane region" description="Helical" evidence="16">
    <location>
        <begin position="61"/>
        <end position="80"/>
    </location>
</feature>
<feature type="domain" description="Cytochrome b/b6 C-terminal region profile" evidence="18">
    <location>
        <begin position="255"/>
        <end position="449"/>
    </location>
</feature>
<dbReference type="PANTHER" id="PTHR19271:SF16">
    <property type="entry name" value="CYTOCHROME B"/>
    <property type="match status" value="1"/>
</dbReference>
<evidence type="ECO:0000256" key="6">
    <source>
        <dbReference type="ARBA" id="ARBA00022617"/>
    </source>
</evidence>
<evidence type="ECO:0000256" key="13">
    <source>
        <dbReference type="ARBA" id="ARBA00029351"/>
    </source>
</evidence>
<feature type="transmembrane region" description="Helical" evidence="16">
    <location>
        <begin position="347"/>
        <end position="371"/>
    </location>
</feature>
<keyword evidence="8" id="KW-0479">Metal-binding</keyword>
<feature type="compositionally biased region" description="Basic and acidic residues" evidence="15">
    <location>
        <begin position="567"/>
        <end position="580"/>
    </location>
</feature>
<evidence type="ECO:0000256" key="14">
    <source>
        <dbReference type="ARBA" id="ARBA00029568"/>
    </source>
</evidence>
<keyword evidence="7 16" id="KW-0812">Transmembrane</keyword>
<evidence type="ECO:0000256" key="15">
    <source>
        <dbReference type="SAM" id="MobiDB-lite"/>
    </source>
</evidence>
<keyword evidence="11" id="KW-0408">Iron</keyword>
<evidence type="ECO:0000256" key="16">
    <source>
        <dbReference type="SAM" id="Phobius"/>
    </source>
</evidence>
<dbReference type="PANTHER" id="PTHR19271">
    <property type="entry name" value="CYTOCHROME B"/>
    <property type="match status" value="1"/>
</dbReference>
<evidence type="ECO:0000256" key="1">
    <source>
        <dbReference type="ARBA" id="ARBA00001971"/>
    </source>
</evidence>
<dbReference type="EC" id="7.1.1.8" evidence="3"/>
<dbReference type="InterPro" id="IPR005798">
    <property type="entry name" value="Cyt_b/b6_C"/>
</dbReference>
<evidence type="ECO:0000256" key="8">
    <source>
        <dbReference type="ARBA" id="ARBA00022723"/>
    </source>
</evidence>
<evidence type="ECO:0000256" key="3">
    <source>
        <dbReference type="ARBA" id="ARBA00012951"/>
    </source>
</evidence>
<dbReference type="Gene3D" id="1.20.810.10">
    <property type="entry name" value="Cytochrome Bc1 Complex, Chain C"/>
    <property type="match status" value="1"/>
</dbReference>
<feature type="region of interest" description="Disordered" evidence="15">
    <location>
        <begin position="567"/>
        <end position="624"/>
    </location>
</feature>
<evidence type="ECO:0000256" key="11">
    <source>
        <dbReference type="ARBA" id="ARBA00023004"/>
    </source>
</evidence>
<dbReference type="RefSeq" id="WP_331791127.1">
    <property type="nucleotide sequence ID" value="NZ_BAAAUO010000004.1"/>
</dbReference>
<evidence type="ECO:0000256" key="2">
    <source>
        <dbReference type="ARBA" id="ARBA00004141"/>
    </source>
</evidence>
<keyword evidence="20" id="KW-1185">Reference proteome</keyword>
<evidence type="ECO:0000256" key="4">
    <source>
        <dbReference type="ARBA" id="ARBA00016116"/>
    </source>
</evidence>
<evidence type="ECO:0000259" key="18">
    <source>
        <dbReference type="PROSITE" id="PS51003"/>
    </source>
</evidence>
<feature type="transmembrane region" description="Helical" evidence="16">
    <location>
        <begin position="278"/>
        <end position="300"/>
    </location>
</feature>
<comment type="subcellular location">
    <subcellularLocation>
        <location evidence="2">Membrane</location>
        <topology evidence="2">Multi-pass membrane protein</topology>
    </subcellularLocation>
</comment>
<evidence type="ECO:0000256" key="10">
    <source>
        <dbReference type="ARBA" id="ARBA00022989"/>
    </source>
</evidence>
<dbReference type="InterPro" id="IPR027387">
    <property type="entry name" value="Cytb/b6-like_sf"/>
</dbReference>
<gene>
    <name evidence="19" type="ORF">V2V91_05635</name>
</gene>
<comment type="cofactor">
    <cofactor evidence="1">
        <name>heme</name>
        <dbReference type="ChEBI" id="CHEBI:30413"/>
    </cofactor>
</comment>
<evidence type="ECO:0000259" key="17">
    <source>
        <dbReference type="PROSITE" id="PS51002"/>
    </source>
</evidence>
<accession>A0ABU7V641</accession>
<evidence type="ECO:0000256" key="12">
    <source>
        <dbReference type="ARBA" id="ARBA00023136"/>
    </source>
</evidence>
<keyword evidence="9" id="KW-0249">Electron transport</keyword>
<dbReference type="Pfam" id="PF13631">
    <property type="entry name" value="Cytochrom_B_N_2"/>
    <property type="match status" value="1"/>
</dbReference>
<name>A0ABU7V641_9MICO</name>
<sequence>MSTATATDETAVGTTREKPLGGRFVGATANYLDERTSLSGLVKELGRKIFPDHWSFMLGEIALWSFVVVLLSGTFLTFFFQASMVPTHYTGAYIPMRGVEMSAALDSTLRISFDIRGGLLVRQIHHWAALVFIAGIGVHMLRVFFTGAFRKPRELNWLIGFVLFVLAMGEGFTGYSLPDDLLSGNGLRIIDGMIKGIPLIGTWTSFLLFGGEFPGMQIVGRLYTLHILLLPAILVALLAAHLILMIINKHTQFAGPGRSNDNVVGYPMLPVYASKMGGFFFIVFGVIVLIASLFTINPVWNYGPYDPSPVSAGTQPDWYIGFADGALRLVPPHLESVFWDHTWSWNIILPITVLVLFIALVAFYPFIEGWITGDKREHHIAQRPRNAPTRTAIGAAGVTFYAVLWAAASSDIIATHFWVTMEGVIHTLQALLFVGPVIAYFVTKRIAIALQKKDREIALHGYESGRIVRLPGGEYIEVHQPVDEYERWKLVDFETYEPLVVRPNSRGQIPWHQNFRASLSRWFFEDRLAPVTQAEVDEALSHQHHELDHIAEQEDAEIQAMHERAGVPDAPHHPITDGKQSETAVRPTNVIVTDEIVENTAADKGTSNTDVDPDDDVHPGGETK</sequence>
<proteinExistence type="predicted"/>
<keyword evidence="10 16" id="KW-1133">Transmembrane helix</keyword>
<comment type="caution">
    <text evidence="19">The sequence shown here is derived from an EMBL/GenBank/DDBJ whole genome shotgun (WGS) entry which is preliminary data.</text>
</comment>
<dbReference type="PROSITE" id="PS51002">
    <property type="entry name" value="CYTB_NTER"/>
    <property type="match status" value="1"/>
</dbReference>
<dbReference type="SUPFAM" id="SSF81342">
    <property type="entry name" value="Transmembrane di-heme cytochromes"/>
    <property type="match status" value="1"/>
</dbReference>
<dbReference type="InterPro" id="IPR005797">
    <property type="entry name" value="Cyt_b/b6_N"/>
</dbReference>
<keyword evidence="12 16" id="KW-0472">Membrane</keyword>
<evidence type="ECO:0000313" key="20">
    <source>
        <dbReference type="Proteomes" id="UP001351900"/>
    </source>
</evidence>
<evidence type="ECO:0000256" key="7">
    <source>
        <dbReference type="ARBA" id="ARBA00022692"/>
    </source>
</evidence>
<dbReference type="InterPro" id="IPR016174">
    <property type="entry name" value="Di-haem_cyt_TM"/>
</dbReference>
<feature type="transmembrane region" description="Helical" evidence="16">
    <location>
        <begin position="392"/>
        <end position="418"/>
    </location>
</feature>
<dbReference type="EMBL" id="JAZHOV010000003">
    <property type="protein sequence ID" value="MEF2254618.1"/>
    <property type="molecule type" value="Genomic_DNA"/>
</dbReference>
<feature type="transmembrane region" description="Helical" evidence="16">
    <location>
        <begin position="223"/>
        <end position="247"/>
    </location>
</feature>
<feature type="transmembrane region" description="Helical" evidence="16">
    <location>
        <begin position="424"/>
        <end position="443"/>
    </location>
</feature>
<feature type="transmembrane region" description="Helical" evidence="16">
    <location>
        <begin position="126"/>
        <end position="145"/>
    </location>
</feature>
<feature type="transmembrane region" description="Helical" evidence="16">
    <location>
        <begin position="157"/>
        <end position="177"/>
    </location>
</feature>
<keyword evidence="6" id="KW-0349">Heme</keyword>
<evidence type="ECO:0000256" key="5">
    <source>
        <dbReference type="ARBA" id="ARBA00022448"/>
    </source>
</evidence>
<keyword evidence="5" id="KW-0813">Transport</keyword>
<feature type="domain" description="Cytochrome b/b6 N-terminal region profile" evidence="17">
    <location>
        <begin position="28"/>
        <end position="254"/>
    </location>
</feature>
<reference evidence="19 20" key="1">
    <citation type="submission" date="2024-01" db="EMBL/GenBank/DDBJ databases">
        <title>the genome sequence of strain Microbacterium schleiferi NBRC 15075.</title>
        <authorList>
            <person name="Ding Y."/>
            <person name="Zhang G."/>
        </authorList>
    </citation>
    <scope>NUCLEOTIDE SEQUENCE [LARGE SCALE GENOMIC DNA]</scope>
    <source>
        <strain evidence="19 20">NBRC 15075</strain>
    </source>
</reference>
<protein>
    <recommendedName>
        <fullName evidence="4">Cytochrome bc1 complex cytochrome b subunit</fullName>
        <ecNumber evidence="3">7.1.1.8</ecNumber>
    </recommendedName>
    <alternativeName>
        <fullName evidence="14">Cytochrome bc1 reductase complex subunit QcrB</fullName>
    </alternativeName>
</protein>
<dbReference type="PROSITE" id="PS51003">
    <property type="entry name" value="CYTB_CTER"/>
    <property type="match status" value="1"/>
</dbReference>
<evidence type="ECO:0000256" key="9">
    <source>
        <dbReference type="ARBA" id="ARBA00022982"/>
    </source>
</evidence>
<dbReference type="Proteomes" id="UP001351900">
    <property type="component" value="Unassembled WGS sequence"/>
</dbReference>